<protein>
    <submittedName>
        <fullName evidence="3">Uncharacterized protein</fullName>
    </submittedName>
</protein>
<dbReference type="PANTHER" id="PTHR31862:SF1">
    <property type="entry name" value="UPF0261 DOMAIN PROTEIN (AFU_ORTHOLOGUE AFUA_1G10120)"/>
    <property type="match status" value="1"/>
</dbReference>
<sequence>MHIVLLGTCDTKLDELLYLRSQILGNGDGSTRVTFVDVGRSLVEHEAITVTQNTLIEDYAPGDARDVSSLPRGEVVKYMISCASSWLRETYQAGLKDPSEALHAIISIGGTGGTSLASGVMRDILPIGFPKLIVSTAASGDTGPIVGESDITLMYSVVEPAVPEKFNARKLFGHNPTVTLMRTSPDECRKIGVFVVEKIMTHAADGKKVQVVLPKGGVSMIATPGGPFYDAEADGAIFTAVRDGLSGSGVVLREDDRDVNHEDFAIDVAEQMVALLGLQRD</sequence>
<dbReference type="Gene3D" id="3.40.50.12020">
    <property type="entry name" value="Uncharacterised protein family UPF0261, NN domain"/>
    <property type="match status" value="1"/>
</dbReference>
<proteinExistence type="predicted"/>
<gene>
    <name evidence="3" type="ORF">TI39_contig4174g00002</name>
</gene>
<dbReference type="Proteomes" id="UP000033647">
    <property type="component" value="Unassembled WGS sequence"/>
</dbReference>
<name>A0A0F4GB62_9PEZI</name>
<reference evidence="3 4" key="1">
    <citation type="submission" date="2015-03" db="EMBL/GenBank/DDBJ databases">
        <title>RNA-seq based gene annotation and comparative genomics of four Zymoseptoria species reveal species-specific pathogenicity related genes and transposable element activity.</title>
        <authorList>
            <person name="Grandaubert J."/>
            <person name="Bhattacharyya A."/>
            <person name="Stukenbrock E.H."/>
        </authorList>
    </citation>
    <scope>NUCLEOTIDE SEQUENCE [LARGE SCALE GENOMIC DNA]</scope>
    <source>
        <strain evidence="3 4">Zb18110</strain>
    </source>
</reference>
<dbReference type="InterPro" id="IPR044122">
    <property type="entry name" value="UPF0261_N"/>
</dbReference>
<accession>A0A0F4GB62</accession>
<evidence type="ECO:0000313" key="4">
    <source>
        <dbReference type="Proteomes" id="UP000033647"/>
    </source>
</evidence>
<comment type="caution">
    <text evidence="3">The sequence shown here is derived from an EMBL/GenBank/DDBJ whole genome shotgun (WGS) entry which is preliminary data.</text>
</comment>
<dbReference type="STRING" id="1047168.A0A0F4GB62"/>
<dbReference type="AlphaFoldDB" id="A0A0F4GB62"/>
<dbReference type="OrthoDB" id="10264588at2759"/>
<dbReference type="Pfam" id="PF23189">
    <property type="entry name" value="UPF0261_C"/>
    <property type="match status" value="1"/>
</dbReference>
<dbReference type="Pfam" id="PF06792">
    <property type="entry name" value="UPF0261"/>
    <property type="match status" value="1"/>
</dbReference>
<keyword evidence="4" id="KW-1185">Reference proteome</keyword>
<feature type="domain" description="UPF0261" evidence="2">
    <location>
        <begin position="160"/>
        <end position="275"/>
    </location>
</feature>
<feature type="domain" description="UPF0261" evidence="1">
    <location>
        <begin position="2"/>
        <end position="159"/>
    </location>
</feature>
<dbReference type="InterPro" id="IPR056778">
    <property type="entry name" value="UPF0261_C"/>
</dbReference>
<dbReference type="PANTHER" id="PTHR31862">
    <property type="entry name" value="UPF0261 DOMAIN PROTEIN (AFU_ORTHOLOGUE AFUA_1G10120)"/>
    <property type="match status" value="1"/>
</dbReference>
<evidence type="ECO:0000313" key="3">
    <source>
        <dbReference type="EMBL" id="KJX94584.1"/>
    </source>
</evidence>
<organism evidence="3 4">
    <name type="scientific">Zymoseptoria brevis</name>
    <dbReference type="NCBI Taxonomy" id="1047168"/>
    <lineage>
        <taxon>Eukaryota</taxon>
        <taxon>Fungi</taxon>
        <taxon>Dikarya</taxon>
        <taxon>Ascomycota</taxon>
        <taxon>Pezizomycotina</taxon>
        <taxon>Dothideomycetes</taxon>
        <taxon>Dothideomycetidae</taxon>
        <taxon>Mycosphaerellales</taxon>
        <taxon>Mycosphaerellaceae</taxon>
        <taxon>Zymoseptoria</taxon>
    </lineage>
</organism>
<dbReference type="InterPro" id="IPR051353">
    <property type="entry name" value="Tobamovirus_resist_UPF0261"/>
</dbReference>
<dbReference type="EMBL" id="LAFY01004133">
    <property type="protein sequence ID" value="KJX94584.1"/>
    <property type="molecule type" value="Genomic_DNA"/>
</dbReference>
<evidence type="ECO:0000259" key="2">
    <source>
        <dbReference type="Pfam" id="PF23189"/>
    </source>
</evidence>
<evidence type="ECO:0000259" key="1">
    <source>
        <dbReference type="Pfam" id="PF06792"/>
    </source>
</evidence>